<dbReference type="Gene3D" id="2.30.30.40">
    <property type="entry name" value="SH3 Domains"/>
    <property type="match status" value="1"/>
</dbReference>
<keyword evidence="13" id="KW-0175">Coiled coil</keyword>
<dbReference type="PROSITE" id="PS50851">
    <property type="entry name" value="CHEW"/>
    <property type="match status" value="1"/>
</dbReference>
<evidence type="ECO:0000256" key="14">
    <source>
        <dbReference type="SAM" id="MobiDB-lite"/>
    </source>
</evidence>
<comment type="caution">
    <text evidence="18">The sequence shown here is derived from an EMBL/GenBank/DDBJ whole genome shotgun (WGS) entry which is preliminary data.</text>
</comment>
<keyword evidence="8" id="KW-0418">Kinase</keyword>
<dbReference type="EC" id="2.7.13.3" evidence="2"/>
<keyword evidence="4" id="KW-0145">Chemotaxis</keyword>
<evidence type="ECO:0000256" key="6">
    <source>
        <dbReference type="ARBA" id="ARBA00022679"/>
    </source>
</evidence>
<keyword evidence="5 12" id="KW-0597">Phosphoprotein</keyword>
<evidence type="ECO:0000256" key="7">
    <source>
        <dbReference type="ARBA" id="ARBA00022741"/>
    </source>
</evidence>
<reference evidence="18" key="1">
    <citation type="journal article" date="2020" name="mSystems">
        <title>Genome- and Community-Level Interaction Insights into Carbon Utilization and Element Cycling Functions of Hydrothermarchaeota in Hydrothermal Sediment.</title>
        <authorList>
            <person name="Zhou Z."/>
            <person name="Liu Y."/>
            <person name="Xu W."/>
            <person name="Pan J."/>
            <person name="Luo Z.H."/>
            <person name="Li M."/>
        </authorList>
    </citation>
    <scope>NUCLEOTIDE SEQUENCE [LARGE SCALE GENOMIC DNA]</scope>
    <source>
        <strain evidence="18">HyVt-76</strain>
    </source>
</reference>
<keyword evidence="6" id="KW-0808">Transferase</keyword>
<dbReference type="SUPFAM" id="SSF55874">
    <property type="entry name" value="ATPase domain of HSP90 chaperone/DNA topoisomerase II/histidine kinase"/>
    <property type="match status" value="1"/>
</dbReference>
<evidence type="ECO:0000259" key="17">
    <source>
        <dbReference type="PROSITE" id="PS50894"/>
    </source>
</evidence>
<keyword evidence="7" id="KW-0547">Nucleotide-binding</keyword>
<dbReference type="Gene3D" id="3.30.565.10">
    <property type="entry name" value="Histidine kinase-like ATPase, C-terminal domain"/>
    <property type="match status" value="1"/>
</dbReference>
<dbReference type="SUPFAM" id="SSF50341">
    <property type="entry name" value="CheW-like"/>
    <property type="match status" value="1"/>
</dbReference>
<evidence type="ECO:0000256" key="10">
    <source>
        <dbReference type="ARBA" id="ARBA00023012"/>
    </source>
</evidence>
<organism evidence="18">
    <name type="scientific">Caldithrix abyssi</name>
    <dbReference type="NCBI Taxonomy" id="187145"/>
    <lineage>
        <taxon>Bacteria</taxon>
        <taxon>Pseudomonadati</taxon>
        <taxon>Calditrichota</taxon>
        <taxon>Calditrichia</taxon>
        <taxon>Calditrichales</taxon>
        <taxon>Calditrichaceae</taxon>
        <taxon>Caldithrix</taxon>
    </lineage>
</organism>
<evidence type="ECO:0000313" key="18">
    <source>
        <dbReference type="EMBL" id="HHE55884.1"/>
    </source>
</evidence>
<dbReference type="PROSITE" id="PS50109">
    <property type="entry name" value="HIS_KIN"/>
    <property type="match status" value="1"/>
</dbReference>
<dbReference type="InterPro" id="IPR002545">
    <property type="entry name" value="CheW-lke_dom"/>
</dbReference>
<gene>
    <name evidence="18" type="ORF">ENL21_08885</name>
</gene>
<dbReference type="Pfam" id="PF02518">
    <property type="entry name" value="HATPase_c"/>
    <property type="match status" value="1"/>
</dbReference>
<dbReference type="EMBL" id="DRTD01000661">
    <property type="protein sequence ID" value="HHE55884.1"/>
    <property type="molecule type" value="Genomic_DNA"/>
</dbReference>
<evidence type="ECO:0000256" key="2">
    <source>
        <dbReference type="ARBA" id="ARBA00012438"/>
    </source>
</evidence>
<feature type="domain" description="HPt" evidence="17">
    <location>
        <begin position="3"/>
        <end position="115"/>
    </location>
</feature>
<dbReference type="InterPro" id="IPR036890">
    <property type="entry name" value="HATPase_C_sf"/>
</dbReference>
<evidence type="ECO:0000256" key="9">
    <source>
        <dbReference type="ARBA" id="ARBA00022840"/>
    </source>
</evidence>
<accession>A0A7V5H4U7</accession>
<keyword evidence="9" id="KW-0067">ATP-binding</keyword>
<dbReference type="InterPro" id="IPR004358">
    <property type="entry name" value="Sig_transdc_His_kin-like_C"/>
</dbReference>
<feature type="domain" description="CheW-like" evidence="16">
    <location>
        <begin position="587"/>
        <end position="722"/>
    </location>
</feature>
<evidence type="ECO:0000259" key="16">
    <source>
        <dbReference type="PROSITE" id="PS50851"/>
    </source>
</evidence>
<evidence type="ECO:0000256" key="13">
    <source>
        <dbReference type="SAM" id="Coils"/>
    </source>
</evidence>
<evidence type="ECO:0000256" key="5">
    <source>
        <dbReference type="ARBA" id="ARBA00022553"/>
    </source>
</evidence>
<evidence type="ECO:0000256" key="1">
    <source>
        <dbReference type="ARBA" id="ARBA00000085"/>
    </source>
</evidence>
<dbReference type="PROSITE" id="PS50894">
    <property type="entry name" value="HPT"/>
    <property type="match status" value="2"/>
</dbReference>
<dbReference type="GO" id="GO:0000155">
    <property type="term" value="F:phosphorelay sensor kinase activity"/>
    <property type="evidence" value="ECO:0007669"/>
    <property type="project" value="InterPro"/>
</dbReference>
<feature type="modified residue" description="Phosphohistidine" evidence="12">
    <location>
        <position position="55"/>
    </location>
</feature>
<dbReference type="SUPFAM" id="SSF47226">
    <property type="entry name" value="Histidine-containing phosphotransfer domain, HPT domain"/>
    <property type="match status" value="2"/>
</dbReference>
<dbReference type="Proteomes" id="UP000886111">
    <property type="component" value="Unassembled WGS sequence"/>
</dbReference>
<protein>
    <recommendedName>
        <fullName evidence="3">Chemotaxis protein CheA</fullName>
        <ecNumber evidence="2">2.7.13.3</ecNumber>
    </recommendedName>
</protein>
<dbReference type="Pfam" id="PF01584">
    <property type="entry name" value="CheW"/>
    <property type="match status" value="1"/>
</dbReference>
<proteinExistence type="predicted"/>
<dbReference type="InterPro" id="IPR008207">
    <property type="entry name" value="Sig_transdc_His_kin_Hpt_dom"/>
</dbReference>
<evidence type="ECO:0000256" key="3">
    <source>
        <dbReference type="ARBA" id="ARBA00021495"/>
    </source>
</evidence>
<dbReference type="InterPro" id="IPR003594">
    <property type="entry name" value="HATPase_dom"/>
</dbReference>
<dbReference type="InterPro" id="IPR004105">
    <property type="entry name" value="CheA-like_dim"/>
</dbReference>
<dbReference type="SMART" id="SM01231">
    <property type="entry name" value="H-kinase_dim"/>
    <property type="match status" value="1"/>
</dbReference>
<dbReference type="CDD" id="cd00088">
    <property type="entry name" value="HPT"/>
    <property type="match status" value="1"/>
</dbReference>
<dbReference type="InterPro" id="IPR005467">
    <property type="entry name" value="His_kinase_dom"/>
</dbReference>
<keyword evidence="10" id="KW-0902">Two-component regulatory system</keyword>
<dbReference type="InterPro" id="IPR036097">
    <property type="entry name" value="HisK_dim/P_sf"/>
</dbReference>
<dbReference type="GO" id="GO:0005737">
    <property type="term" value="C:cytoplasm"/>
    <property type="evidence" value="ECO:0007669"/>
    <property type="project" value="InterPro"/>
</dbReference>
<feature type="region of interest" description="Disordered" evidence="14">
    <location>
        <begin position="140"/>
        <end position="164"/>
    </location>
</feature>
<dbReference type="PANTHER" id="PTHR43395:SF10">
    <property type="entry name" value="CHEMOTAXIS PROTEIN CHEA"/>
    <property type="match status" value="1"/>
</dbReference>
<dbReference type="InterPro" id="IPR036061">
    <property type="entry name" value="CheW-like_dom_sf"/>
</dbReference>
<dbReference type="SMART" id="SM00073">
    <property type="entry name" value="HPT"/>
    <property type="match status" value="2"/>
</dbReference>
<dbReference type="FunFam" id="3.30.565.10:FF:000016">
    <property type="entry name" value="Chemotaxis protein CheA, putative"/>
    <property type="match status" value="1"/>
</dbReference>
<feature type="coiled-coil region" evidence="13">
    <location>
        <begin position="315"/>
        <end position="349"/>
    </location>
</feature>
<evidence type="ECO:0000256" key="4">
    <source>
        <dbReference type="ARBA" id="ARBA00022500"/>
    </source>
</evidence>
<evidence type="ECO:0000256" key="11">
    <source>
        <dbReference type="ARBA" id="ARBA00035100"/>
    </source>
</evidence>
<dbReference type="Pfam" id="PF02895">
    <property type="entry name" value="H-kinase_dim"/>
    <property type="match status" value="1"/>
</dbReference>
<dbReference type="InterPro" id="IPR051315">
    <property type="entry name" value="Bact_Chemotaxis_CheA"/>
</dbReference>
<comment type="catalytic activity">
    <reaction evidence="1">
        <text>ATP + protein L-histidine = ADP + protein N-phospho-L-histidine.</text>
        <dbReference type="EC" id="2.7.13.3"/>
    </reaction>
</comment>
<evidence type="ECO:0000256" key="12">
    <source>
        <dbReference type="PROSITE-ProRule" id="PRU00110"/>
    </source>
</evidence>
<dbReference type="InterPro" id="IPR036641">
    <property type="entry name" value="HPT_dom_sf"/>
</dbReference>
<feature type="domain" description="Histidine kinase" evidence="15">
    <location>
        <begin position="384"/>
        <end position="585"/>
    </location>
</feature>
<name>A0A7V5H4U7_CALAY</name>
<evidence type="ECO:0000259" key="15">
    <source>
        <dbReference type="PROSITE" id="PS50109"/>
    </source>
</evidence>
<dbReference type="Pfam" id="PF01627">
    <property type="entry name" value="Hpt"/>
    <property type="match status" value="1"/>
</dbReference>
<comment type="function">
    <text evidence="11">Involved in the transmission of sensory signals from the chemoreceptors to the flagellar motors. CheA is autophosphorylated; it can transfer its phosphate group to either CheB or CheY.</text>
</comment>
<dbReference type="SMART" id="SM00260">
    <property type="entry name" value="CheW"/>
    <property type="match status" value="1"/>
</dbReference>
<dbReference type="CDD" id="cd16916">
    <property type="entry name" value="HATPase_CheA-like"/>
    <property type="match status" value="1"/>
</dbReference>
<dbReference type="PRINTS" id="PR00344">
    <property type="entry name" value="BCTRLSENSOR"/>
</dbReference>
<dbReference type="Gene3D" id="1.20.120.160">
    <property type="entry name" value="HPT domain"/>
    <property type="match status" value="2"/>
</dbReference>
<feature type="coiled-coil region" evidence="13">
    <location>
        <begin position="184"/>
        <end position="221"/>
    </location>
</feature>
<comment type="caution">
    <text evidence="12">Lacks conserved residue(s) required for the propagation of feature annotation.</text>
</comment>
<sequence>MEFSAEDREILLDFVNEGVEGLEKAESILLKLENSLTSHQSNEQEFVDELFRIFHSIKGSAGFLELKLIGELTHLIESLLDHFRRNELELSKEHTELLLEACDELHAIFYYLKRTLSEAGYQGNFKALSDRIKAAISHKSVKTDEKNTAEQDSSDEQSNPLSQNSLADKADLVEQFSLESTELMDVLEQNLLKLEKNSTDIQALQNVFNALTELNAKARELNFNDIVEISRQASIVFNLAGKQKIKLTGKQISLILKIIDFLRLAVANLNQGKAPTIPGKLGLIDLLKEMAFVADNQGQHSEVELKRAEPRSPKVEKKLEDIEKKLSNNREAQKANEVVRVDVEKLNRLMDLVGEIVIAETMVSQHPAFNTLEMEGLDKAIAYLQKNIRELQDLATSMRMIPLNGLFAKMRRLVRDISLKRDKQVELEVAGGENEVDRSVIEHISDPLVHILRNAIDHGIESPEERKANGKPQIGHILLKAVRVGGEIWIEIKDDGRGLDREKILKRAKERGLIPANRQQLSNNEIYNLIFKAGFSTADKVTNISGRGVGMDVVKKNVEKMRGHISIQSTPGQGTTIYLKIPLTTAIIEGMLMRADETIYAIPMQDICEALHIEDRKVVELIDGQEVIKIREEIIPIIRLDNFYNSMSSYKAIEEGIVVVAKVGEKVVGLWVQEILGQQQLVLKPVPQYLGKLDGVSACAVLGDGNICLVLDLNTMLQIAEGIEY</sequence>
<feature type="domain" description="HPt" evidence="17">
    <location>
        <begin position="165"/>
        <end position="269"/>
    </location>
</feature>
<dbReference type="Gene3D" id="1.10.287.560">
    <property type="entry name" value="Histidine kinase CheA-like, homodimeric domain"/>
    <property type="match status" value="1"/>
</dbReference>
<dbReference type="SUPFAM" id="SSF47384">
    <property type="entry name" value="Homodimeric domain of signal transducing histidine kinase"/>
    <property type="match status" value="1"/>
</dbReference>
<dbReference type="GO" id="GO:0006935">
    <property type="term" value="P:chemotaxis"/>
    <property type="evidence" value="ECO:0007669"/>
    <property type="project" value="InterPro"/>
</dbReference>
<dbReference type="InterPro" id="IPR037006">
    <property type="entry name" value="CheA-like_homodim_sf"/>
</dbReference>
<dbReference type="AlphaFoldDB" id="A0A7V5H4U7"/>
<evidence type="ECO:0000256" key="8">
    <source>
        <dbReference type="ARBA" id="ARBA00022777"/>
    </source>
</evidence>
<dbReference type="PANTHER" id="PTHR43395">
    <property type="entry name" value="SENSOR HISTIDINE KINASE CHEA"/>
    <property type="match status" value="1"/>
</dbReference>
<dbReference type="SMART" id="SM00387">
    <property type="entry name" value="HATPase_c"/>
    <property type="match status" value="1"/>
</dbReference>